<evidence type="ECO:0000313" key="11">
    <source>
        <dbReference type="Proteomes" id="UP001153709"/>
    </source>
</evidence>
<dbReference type="OrthoDB" id="118234at2759"/>
<evidence type="ECO:0000256" key="5">
    <source>
        <dbReference type="ARBA" id="ARBA00023136"/>
    </source>
</evidence>
<dbReference type="SUPFAM" id="SSF52980">
    <property type="entry name" value="Restriction endonuclease-like"/>
    <property type="match status" value="1"/>
</dbReference>
<dbReference type="InterPro" id="IPR041885">
    <property type="entry name" value="MAN1_winged_helix_dom"/>
</dbReference>
<feature type="region of interest" description="Disordered" evidence="7">
    <location>
        <begin position="802"/>
        <end position="833"/>
    </location>
</feature>
<dbReference type="InterPro" id="IPR018996">
    <property type="entry name" value="Man1/Src1-like_C"/>
</dbReference>
<proteinExistence type="predicted"/>
<evidence type="ECO:0000256" key="1">
    <source>
        <dbReference type="ARBA" id="ARBA00004473"/>
    </source>
</evidence>
<dbReference type="InterPro" id="IPR011604">
    <property type="entry name" value="PDDEXK-like_dom_sf"/>
</dbReference>
<dbReference type="InterPro" id="IPR011015">
    <property type="entry name" value="LEM/LEM-like_dom_sf"/>
</dbReference>
<dbReference type="GO" id="GO:0006281">
    <property type="term" value="P:DNA repair"/>
    <property type="evidence" value="ECO:0007669"/>
    <property type="project" value="UniProtKB-ARBA"/>
</dbReference>
<dbReference type="AlphaFoldDB" id="A0A9N9T3H0"/>
<evidence type="ECO:0000256" key="6">
    <source>
        <dbReference type="ARBA" id="ARBA00023242"/>
    </source>
</evidence>
<dbReference type="GO" id="GO:0030514">
    <property type="term" value="P:negative regulation of BMP signaling pathway"/>
    <property type="evidence" value="ECO:0007669"/>
    <property type="project" value="TreeGrafter"/>
</dbReference>
<dbReference type="Gene3D" id="1.10.10.1180">
    <property type="entry name" value="MAN1, winged-helix domain"/>
    <property type="match status" value="1"/>
</dbReference>
<dbReference type="Pfam" id="PF09402">
    <property type="entry name" value="MSC"/>
    <property type="match status" value="1"/>
</dbReference>
<dbReference type="PANTHER" id="PTHR13428">
    <property type="entry name" value="INNER NUCLEAR MEMBRANE PROTEIN MAN1 LEM DOMAIN CONTAINING PROTEIN"/>
    <property type="match status" value="1"/>
</dbReference>
<dbReference type="InterPro" id="IPR019080">
    <property type="entry name" value="YqaJ_viral_recombinase"/>
</dbReference>
<keyword evidence="11" id="KW-1185">Reference proteome</keyword>
<dbReference type="CDD" id="cd22343">
    <property type="entry name" value="PDDEXK_lambda_exonuclease-like"/>
    <property type="match status" value="1"/>
</dbReference>
<evidence type="ECO:0000256" key="3">
    <source>
        <dbReference type="ARBA" id="ARBA00022692"/>
    </source>
</evidence>
<accession>A0A9N9T3H0</accession>
<dbReference type="GO" id="GO:0031490">
    <property type="term" value="F:chromatin DNA binding"/>
    <property type="evidence" value="ECO:0007669"/>
    <property type="project" value="TreeGrafter"/>
</dbReference>
<evidence type="ECO:0000256" key="2">
    <source>
        <dbReference type="ARBA" id="ARBA00022553"/>
    </source>
</evidence>
<organism evidence="10 11">
    <name type="scientific">Diabrotica balteata</name>
    <name type="common">Banded cucumber beetle</name>
    <dbReference type="NCBI Taxonomy" id="107213"/>
    <lineage>
        <taxon>Eukaryota</taxon>
        <taxon>Metazoa</taxon>
        <taxon>Ecdysozoa</taxon>
        <taxon>Arthropoda</taxon>
        <taxon>Hexapoda</taxon>
        <taxon>Insecta</taxon>
        <taxon>Pterygota</taxon>
        <taxon>Neoptera</taxon>
        <taxon>Endopterygota</taxon>
        <taxon>Coleoptera</taxon>
        <taxon>Polyphaga</taxon>
        <taxon>Cucujiformia</taxon>
        <taxon>Chrysomeloidea</taxon>
        <taxon>Chrysomelidae</taxon>
        <taxon>Galerucinae</taxon>
        <taxon>Diabroticina</taxon>
        <taxon>Diabroticites</taxon>
        <taxon>Diabrotica</taxon>
    </lineage>
</organism>
<dbReference type="EMBL" id="OU898279">
    <property type="protein sequence ID" value="CAG9833451.1"/>
    <property type="molecule type" value="Genomic_DNA"/>
</dbReference>
<dbReference type="Proteomes" id="UP001153709">
    <property type="component" value="Chromosome 4"/>
</dbReference>
<dbReference type="SMART" id="SM00540">
    <property type="entry name" value="LEM"/>
    <property type="match status" value="1"/>
</dbReference>
<feature type="transmembrane region" description="Helical" evidence="8">
    <location>
        <begin position="508"/>
        <end position="532"/>
    </location>
</feature>
<dbReference type="Pfam" id="PF09588">
    <property type="entry name" value="YqaJ"/>
    <property type="match status" value="1"/>
</dbReference>
<dbReference type="Pfam" id="PF20700">
    <property type="entry name" value="Mutator"/>
    <property type="match status" value="1"/>
</dbReference>
<dbReference type="Gene3D" id="1.10.720.40">
    <property type="match status" value="1"/>
</dbReference>
<keyword evidence="2" id="KW-0597">Phosphoprotein</keyword>
<feature type="transmembrane region" description="Helical" evidence="8">
    <location>
        <begin position="318"/>
        <end position="339"/>
    </location>
</feature>
<name>A0A9N9T3H0_DIABA</name>
<dbReference type="PANTHER" id="PTHR13428:SF12">
    <property type="entry name" value="INNER NUCLEAR MEMBRANE PROTEIN MAN1"/>
    <property type="match status" value="1"/>
</dbReference>
<dbReference type="Pfam" id="PF03020">
    <property type="entry name" value="LEM"/>
    <property type="match status" value="1"/>
</dbReference>
<dbReference type="GO" id="GO:0005637">
    <property type="term" value="C:nuclear inner membrane"/>
    <property type="evidence" value="ECO:0007669"/>
    <property type="project" value="UniProtKB-SubCell"/>
</dbReference>
<keyword evidence="6" id="KW-0539">Nucleus</keyword>
<dbReference type="InterPro" id="IPR011335">
    <property type="entry name" value="Restrct_endonuc-II-like"/>
</dbReference>
<evidence type="ECO:0000256" key="4">
    <source>
        <dbReference type="ARBA" id="ARBA00022989"/>
    </source>
</evidence>
<reference evidence="10" key="1">
    <citation type="submission" date="2022-01" db="EMBL/GenBank/DDBJ databases">
        <authorList>
            <person name="King R."/>
        </authorList>
    </citation>
    <scope>NUCLEOTIDE SEQUENCE</scope>
</reference>
<dbReference type="InterPro" id="IPR003887">
    <property type="entry name" value="LEM_dom"/>
</dbReference>
<keyword evidence="4 8" id="KW-1133">Transmembrane helix</keyword>
<evidence type="ECO:0000256" key="7">
    <source>
        <dbReference type="SAM" id="MobiDB-lite"/>
    </source>
</evidence>
<dbReference type="PROSITE" id="PS50954">
    <property type="entry name" value="LEM"/>
    <property type="match status" value="1"/>
</dbReference>
<keyword evidence="5 8" id="KW-0472">Membrane</keyword>
<evidence type="ECO:0000256" key="8">
    <source>
        <dbReference type="SAM" id="Phobius"/>
    </source>
</evidence>
<evidence type="ECO:0000313" key="10">
    <source>
        <dbReference type="EMBL" id="CAG9833451.1"/>
    </source>
</evidence>
<dbReference type="GO" id="GO:0006998">
    <property type="term" value="P:nuclear envelope organization"/>
    <property type="evidence" value="ECO:0007669"/>
    <property type="project" value="TreeGrafter"/>
</dbReference>
<gene>
    <name evidence="10" type="ORF">DIABBA_LOCUS6857</name>
</gene>
<feature type="compositionally biased region" description="Acidic residues" evidence="7">
    <location>
        <begin position="137"/>
        <end position="147"/>
    </location>
</feature>
<dbReference type="InterPro" id="IPR052277">
    <property type="entry name" value="INM_ESCRT-Associated"/>
</dbReference>
<dbReference type="Gene3D" id="3.90.320.10">
    <property type="match status" value="1"/>
</dbReference>
<feature type="compositionally biased region" description="Polar residues" evidence="7">
    <location>
        <begin position="802"/>
        <end position="811"/>
    </location>
</feature>
<dbReference type="SUPFAM" id="SSF63451">
    <property type="entry name" value="LEM domain"/>
    <property type="match status" value="1"/>
</dbReference>
<comment type="subcellular location">
    <subcellularLocation>
        <location evidence="1">Nucleus inner membrane</location>
        <topology evidence="1">Multi-pass membrane protein</topology>
    </subcellularLocation>
</comment>
<feature type="domain" description="LEM" evidence="9">
    <location>
        <begin position="1"/>
        <end position="45"/>
    </location>
</feature>
<feature type="region of interest" description="Disordered" evidence="7">
    <location>
        <begin position="47"/>
        <end position="183"/>
    </location>
</feature>
<protein>
    <recommendedName>
        <fullName evidence="9">LEM domain-containing protein</fullName>
    </recommendedName>
</protein>
<feature type="compositionally biased region" description="Polar residues" evidence="7">
    <location>
        <begin position="120"/>
        <end position="131"/>
    </location>
</feature>
<dbReference type="InterPro" id="IPR049012">
    <property type="entry name" value="Mutator_transp_dom"/>
</dbReference>
<keyword evidence="3 8" id="KW-0812">Transmembrane</keyword>
<feature type="compositionally biased region" description="Low complexity" evidence="7">
    <location>
        <begin position="164"/>
        <end position="183"/>
    </location>
</feature>
<dbReference type="FunFam" id="1.10.720.40:FF:000001">
    <property type="entry name" value="LEM domain containing 2, isoform CRA_a"/>
    <property type="match status" value="1"/>
</dbReference>
<evidence type="ECO:0000259" key="9">
    <source>
        <dbReference type="PROSITE" id="PS50954"/>
    </source>
</evidence>
<dbReference type="CDD" id="cd12934">
    <property type="entry name" value="LEM"/>
    <property type="match status" value="1"/>
</dbReference>
<sequence>MVDVDKLTDGELRTKLLEFGFPVMPITGTTRKVMAKKLKMLLENKNKIGGGEGRRSLGRYSSEDESDNDAKVTKKKDNRRATMAAPLMQPPASSPKLRKSTRYDDEPEAPPSPAKRDIRTVTTSSSRSQKIVKNAQDEFDTGSDSESDLNSYNSKGLLSDQRGSPLKSTLSSTSKYSPSKSVESSYFSTKNISSYASASPSRLSTYNSPSLASEYATDRLNQIRSRLSLNTPSYDKPTYTTSEDKEETPFLSNFTKKLSTLSSPQKNDYDYKNDIIKEHDANGSASVRTQLNSYRATRGRDTAYDYRLNKNNILQNNFMSFGVLALVALFFIVLAIMYMGMKPDTSVISSDFTLPPCVEDDPNSKKWVNCISKRDANNAMHLLEVLKPELQRRAEIHFCSDSKVFPQMTEFEIEDFCVSNFEVKNTTQVYNDLRNLMLLCFHNAHWGINIAQTDDKVRSSRAVTEKDLPKDMEEVFLYSDVKLTSLVVLKPDLPFKCSFVNSLSSWKALIYSSFSLIFQSSLFIIVVFGLLYTLNVAYKYYKHHAQQEKDELGFMVERIIDILQSKASEDSNMDDFVVINHARDMILPVGDRKKKASTWAKAVKFINENESRVRTEIQEVKGEPFEVWRWIGSANLSMTGDQPSFTYRQGRRIVDPEFFIREVLKFPHKFMRFCNNSDIIFKSEVRDGFLSIFVLECRKCKAQHSVCNEESESDLLDVNLAFVAGIISLGLNFYGLNEICSSLRMPLVPLESYNEYLDEIYKIYNDTTYKDESLSKIGEDVVPKAQDIETLGFEHQILRTSTPKIPNTNDLNQRKRSPRSSIPKLNSVDKPQLRSDTYEEKKTKFLKALQKTPQEIDELQKMTLNQKDSSVWFKERRERLTASNFGRICKLRDSTDRKKVVEELLNSKFFGNIYTKYGNDNELNAVKDFEKLLAVKVINCGVFVSKDYPFLAASPDGLIGKDGLVEIKCPYKAKDVTPEEGIRSKLIQFATLENNQFKLKREDKYYYQVQGQLFVTGRQYCYFVVWTPLGLLYERIFRDEQFWNNALQKLEEFYFDHLLPVLLAEN</sequence>